<evidence type="ECO:0000313" key="3">
    <source>
        <dbReference type="Proteomes" id="UP000185622"/>
    </source>
</evidence>
<dbReference type="NCBIfam" id="NF038065">
    <property type="entry name" value="Pr6Pr"/>
    <property type="match status" value="1"/>
</dbReference>
<evidence type="ECO:0008006" key="4">
    <source>
        <dbReference type="Google" id="ProtNLM"/>
    </source>
</evidence>
<feature type="transmembrane region" description="Helical" evidence="1">
    <location>
        <begin position="74"/>
        <end position="92"/>
    </location>
</feature>
<dbReference type="Proteomes" id="UP000185622">
    <property type="component" value="Chromosome"/>
</dbReference>
<dbReference type="RefSeq" id="WP_075776853.1">
    <property type="nucleotide sequence ID" value="NZ_CP019437.1"/>
</dbReference>
<name>A0ABN4XEC2_9RHOB</name>
<protein>
    <recommendedName>
        <fullName evidence="4">Integral membrane protein</fullName>
    </recommendedName>
</protein>
<proteinExistence type="predicted"/>
<feature type="transmembrane region" description="Helical" evidence="1">
    <location>
        <begin position="136"/>
        <end position="155"/>
    </location>
</feature>
<feature type="transmembrane region" description="Helical" evidence="1">
    <location>
        <begin position="45"/>
        <end position="65"/>
    </location>
</feature>
<accession>A0ABN4XEC2</accession>
<reference evidence="2 3" key="1">
    <citation type="submission" date="2017-01" db="EMBL/GenBank/DDBJ databases">
        <title>The complete genome sequence of a sulfur-oxidizing marine bacterium Thioclava sp. 25B10_4T.</title>
        <authorList>
            <person name="Liu Y."/>
            <person name="Lai Q."/>
            <person name="Shao Z."/>
        </authorList>
    </citation>
    <scope>NUCLEOTIDE SEQUENCE [LARGE SCALE GENOMIC DNA]</scope>
    <source>
        <strain evidence="2 3">25B10_4</strain>
    </source>
</reference>
<evidence type="ECO:0000313" key="2">
    <source>
        <dbReference type="EMBL" id="AQS49554.1"/>
    </source>
</evidence>
<gene>
    <name evidence="2" type="ORF">BMG03_18465</name>
</gene>
<feature type="transmembrane region" description="Helical" evidence="1">
    <location>
        <begin position="175"/>
        <end position="197"/>
    </location>
</feature>
<dbReference type="EMBL" id="CP019437">
    <property type="protein sequence ID" value="AQS49554.1"/>
    <property type="molecule type" value="Genomic_DNA"/>
</dbReference>
<keyword evidence="1" id="KW-0812">Transmembrane</keyword>
<sequence length="207" mass="23074">MTRASTLFAALIALVELTAFGASFLDNMAEHPQAAVPLGILWLMFRYFTIWTNTLAGLAFGWMAWRKRALAKPFLAALVLWMLIVGVVYHLLLAGDTPLHGLDYVSNLLYHTAAPILVPVWWLAFAPKGGLTSHHAVIWLAWPLIYLVYAVIRGLETGFYPYFFLNLDKLGWGGLGLWCVKFLVAFWIGGLVIVTLGRGLNRLGISR</sequence>
<evidence type="ECO:0000256" key="1">
    <source>
        <dbReference type="SAM" id="Phobius"/>
    </source>
</evidence>
<organism evidence="2 3">
    <name type="scientific">Thioclava nitratireducens</name>
    <dbReference type="NCBI Taxonomy" id="1915078"/>
    <lineage>
        <taxon>Bacteria</taxon>
        <taxon>Pseudomonadati</taxon>
        <taxon>Pseudomonadota</taxon>
        <taxon>Alphaproteobacteria</taxon>
        <taxon>Rhodobacterales</taxon>
        <taxon>Paracoccaceae</taxon>
        <taxon>Thioclava</taxon>
    </lineage>
</organism>
<feature type="transmembrane region" description="Helical" evidence="1">
    <location>
        <begin position="104"/>
        <end position="124"/>
    </location>
</feature>
<keyword evidence="3" id="KW-1185">Reference proteome</keyword>
<dbReference type="InterPro" id="IPR049713">
    <property type="entry name" value="Pr6Pr-like"/>
</dbReference>
<keyword evidence="1" id="KW-0472">Membrane</keyword>
<keyword evidence="1" id="KW-1133">Transmembrane helix</keyword>